<dbReference type="InterPro" id="IPR047122">
    <property type="entry name" value="Trans-enoyl_RdTase-like"/>
</dbReference>
<proteinExistence type="inferred from homology"/>
<comment type="similarity">
    <text evidence="1">Belongs to the zinc-containing alcohol dehydrogenase family.</text>
</comment>
<comment type="caution">
    <text evidence="4">The sequence shown here is derived from an EMBL/GenBank/DDBJ whole genome shotgun (WGS) entry which is preliminary data.</text>
</comment>
<keyword evidence="2" id="KW-0560">Oxidoreductase</keyword>
<dbReference type="AlphaFoldDB" id="A0A8H4JAQ9"/>
<sequence length="450" mass="47723">MKEAYIDKDLNVEIRDVPVPTAGPGELLIRTVVSGTNPKDCKLPKLMGGDPANQGDDIAGYVEAVGEAVTGFRPGDRVAAFHQMFTPHGSYAEYSVAAAKSVFHLPNATTFEEGATIPLAGMTAALGVYQRLQLPLPWNPVTVPTPLVVNGAATAVGAFAIKFASLSNVHPIIAIAGNGIPFVDTLLDKSKGDIIIDYRQGAEYVNEELRKVAEKHVISYAYDTVSDKASLEMLSKVVSAENGKIMSVVPKEDEVTRGITVLGSNVGHIHESAKEGFKVGNAEFGATIYNLVSLGLADGWFSGHPYEVAKGGLAGLEGALKDLYAGKVSAKKYVLRLAETPLVLKEVKSTLPYLLASPAKNRNPGSTPGGHIIFVSATFYYTEVPYRRHVAAAKTGVDALSASATLNNGPRRLKSNVISSGGIAEIEVIQRLPSKASRESGQAARNITVR</sequence>
<dbReference type="Pfam" id="PF08240">
    <property type="entry name" value="ADH_N"/>
    <property type="match status" value="1"/>
</dbReference>
<dbReference type="Proteomes" id="UP000536711">
    <property type="component" value="Unassembled WGS sequence"/>
</dbReference>
<reference evidence="4 5" key="1">
    <citation type="submission" date="2020-01" db="EMBL/GenBank/DDBJ databases">
        <title>Identification and distribution of gene clusters putatively required for synthesis of sphingolipid metabolism inhibitors in phylogenetically diverse species of the filamentous fungus Fusarium.</title>
        <authorList>
            <person name="Kim H.-S."/>
            <person name="Busman M."/>
            <person name="Brown D.W."/>
            <person name="Divon H."/>
            <person name="Uhlig S."/>
            <person name="Proctor R.H."/>
        </authorList>
    </citation>
    <scope>NUCLEOTIDE SEQUENCE [LARGE SCALE GENOMIC DNA]</scope>
    <source>
        <strain evidence="4 5">NRRL 13308</strain>
    </source>
</reference>
<name>A0A8H4JAQ9_9HYPO</name>
<protein>
    <submittedName>
        <fullName evidence="4">Polyketide synthase enoylreductase</fullName>
    </submittedName>
</protein>
<dbReference type="SUPFAM" id="SSF51735">
    <property type="entry name" value="NAD(P)-binding Rossmann-fold domains"/>
    <property type="match status" value="2"/>
</dbReference>
<evidence type="ECO:0000313" key="5">
    <source>
        <dbReference type="Proteomes" id="UP000536711"/>
    </source>
</evidence>
<dbReference type="OrthoDB" id="3233595at2759"/>
<evidence type="ECO:0000256" key="1">
    <source>
        <dbReference type="ARBA" id="ARBA00008072"/>
    </source>
</evidence>
<evidence type="ECO:0000259" key="3">
    <source>
        <dbReference type="SMART" id="SM00829"/>
    </source>
</evidence>
<organism evidence="4 5">
    <name type="scientific">Fusarium acutatum</name>
    <dbReference type="NCBI Taxonomy" id="78861"/>
    <lineage>
        <taxon>Eukaryota</taxon>
        <taxon>Fungi</taxon>
        <taxon>Dikarya</taxon>
        <taxon>Ascomycota</taxon>
        <taxon>Pezizomycotina</taxon>
        <taxon>Sordariomycetes</taxon>
        <taxon>Hypocreomycetidae</taxon>
        <taxon>Hypocreales</taxon>
        <taxon>Nectriaceae</taxon>
        <taxon>Fusarium</taxon>
        <taxon>Fusarium fujikuroi species complex</taxon>
    </lineage>
</organism>
<dbReference type="InterPro" id="IPR013154">
    <property type="entry name" value="ADH-like_N"/>
</dbReference>
<dbReference type="SUPFAM" id="SSF50129">
    <property type="entry name" value="GroES-like"/>
    <property type="match status" value="1"/>
</dbReference>
<accession>A0A8H4JAQ9</accession>
<dbReference type="PANTHER" id="PTHR45348">
    <property type="entry name" value="HYPOTHETICAL OXIDOREDUCTASE (EUROFUNG)"/>
    <property type="match status" value="1"/>
</dbReference>
<dbReference type="SMART" id="SM00829">
    <property type="entry name" value="PKS_ER"/>
    <property type="match status" value="1"/>
</dbReference>
<evidence type="ECO:0000313" key="4">
    <source>
        <dbReference type="EMBL" id="KAF4414860.1"/>
    </source>
</evidence>
<dbReference type="Gene3D" id="3.90.180.10">
    <property type="entry name" value="Medium-chain alcohol dehydrogenases, catalytic domain"/>
    <property type="match status" value="1"/>
</dbReference>
<dbReference type="GO" id="GO:0016651">
    <property type="term" value="F:oxidoreductase activity, acting on NAD(P)H"/>
    <property type="evidence" value="ECO:0007669"/>
    <property type="project" value="InterPro"/>
</dbReference>
<gene>
    <name evidence="4" type="ORF">FACUT_13899</name>
</gene>
<dbReference type="InterPro" id="IPR011032">
    <property type="entry name" value="GroES-like_sf"/>
</dbReference>
<evidence type="ECO:0000256" key="2">
    <source>
        <dbReference type="ARBA" id="ARBA00023002"/>
    </source>
</evidence>
<dbReference type="EMBL" id="JAADJF010000671">
    <property type="protein sequence ID" value="KAF4414860.1"/>
    <property type="molecule type" value="Genomic_DNA"/>
</dbReference>
<dbReference type="PANTHER" id="PTHR45348:SF5">
    <property type="entry name" value="OXIDOREDUCTASE, PUTATIVE (AFU_ORTHOLOGUE AFUA_8G01420)-RELATED"/>
    <property type="match status" value="1"/>
</dbReference>
<keyword evidence="5" id="KW-1185">Reference proteome</keyword>
<dbReference type="Gene3D" id="3.40.50.720">
    <property type="entry name" value="NAD(P)-binding Rossmann-like Domain"/>
    <property type="match status" value="2"/>
</dbReference>
<dbReference type="InterPro" id="IPR020843">
    <property type="entry name" value="ER"/>
</dbReference>
<dbReference type="InterPro" id="IPR036291">
    <property type="entry name" value="NAD(P)-bd_dom_sf"/>
</dbReference>
<dbReference type="CDD" id="cd08249">
    <property type="entry name" value="enoyl_reductase_like"/>
    <property type="match status" value="1"/>
</dbReference>
<feature type="domain" description="Enoyl reductase (ER)" evidence="3">
    <location>
        <begin position="9"/>
        <end position="262"/>
    </location>
</feature>